<feature type="transmembrane region" description="Helical" evidence="1">
    <location>
        <begin position="158"/>
        <end position="178"/>
    </location>
</feature>
<keyword evidence="1" id="KW-0472">Membrane</keyword>
<reference evidence="2 3" key="1">
    <citation type="submission" date="2023-03" db="EMBL/GenBank/DDBJ databases">
        <title>High recombination rates correlate with genetic variation in Cardiocondyla obscurior ants.</title>
        <authorList>
            <person name="Errbii M."/>
        </authorList>
    </citation>
    <scope>NUCLEOTIDE SEQUENCE [LARGE SCALE GENOMIC DNA]</scope>
    <source>
        <strain evidence="2">Alpha-2009</strain>
        <tissue evidence="2">Whole body</tissue>
    </source>
</reference>
<feature type="transmembrane region" description="Helical" evidence="1">
    <location>
        <begin position="98"/>
        <end position="123"/>
    </location>
</feature>
<keyword evidence="1" id="KW-0812">Transmembrane</keyword>
<protein>
    <submittedName>
        <fullName evidence="2">Uncharacterized protein</fullName>
    </submittedName>
</protein>
<dbReference type="Proteomes" id="UP001430953">
    <property type="component" value="Unassembled WGS sequence"/>
</dbReference>
<organism evidence="2 3">
    <name type="scientific">Cardiocondyla obscurior</name>
    <dbReference type="NCBI Taxonomy" id="286306"/>
    <lineage>
        <taxon>Eukaryota</taxon>
        <taxon>Metazoa</taxon>
        <taxon>Ecdysozoa</taxon>
        <taxon>Arthropoda</taxon>
        <taxon>Hexapoda</taxon>
        <taxon>Insecta</taxon>
        <taxon>Pterygota</taxon>
        <taxon>Neoptera</taxon>
        <taxon>Endopterygota</taxon>
        <taxon>Hymenoptera</taxon>
        <taxon>Apocrita</taxon>
        <taxon>Aculeata</taxon>
        <taxon>Formicoidea</taxon>
        <taxon>Formicidae</taxon>
        <taxon>Myrmicinae</taxon>
        <taxon>Cardiocondyla</taxon>
    </lineage>
</organism>
<keyword evidence="1" id="KW-1133">Transmembrane helix</keyword>
<evidence type="ECO:0000256" key="1">
    <source>
        <dbReference type="SAM" id="Phobius"/>
    </source>
</evidence>
<keyword evidence="3" id="KW-1185">Reference proteome</keyword>
<dbReference type="AlphaFoldDB" id="A0AAW2EV98"/>
<evidence type="ECO:0000313" key="3">
    <source>
        <dbReference type="Proteomes" id="UP001430953"/>
    </source>
</evidence>
<accession>A0AAW2EV98</accession>
<sequence length="181" mass="20617">MKISLNFNKHCTFLSPPKFRQLVDRVATFLTLQFPVDCPCACRSMYGGVHSLKSRVFSADVRRNASARTVPDRNIAPSKCQSTENFFKILLKITTFQCFFIFIFGSFLILCTRIFACCSASSVAATGKAMFNLAAVEINSPVPVEYPVSFGLNICNRFFFFNIWNIHFFKIFFCLFLLNAF</sequence>
<name>A0AAW2EV98_9HYME</name>
<proteinExistence type="predicted"/>
<gene>
    <name evidence="2" type="ORF">PUN28_015827</name>
</gene>
<evidence type="ECO:0000313" key="2">
    <source>
        <dbReference type="EMBL" id="KAL0105597.1"/>
    </source>
</evidence>
<dbReference type="EMBL" id="JADYXP020000018">
    <property type="protein sequence ID" value="KAL0105597.1"/>
    <property type="molecule type" value="Genomic_DNA"/>
</dbReference>
<comment type="caution">
    <text evidence="2">The sequence shown here is derived from an EMBL/GenBank/DDBJ whole genome shotgun (WGS) entry which is preliminary data.</text>
</comment>